<evidence type="ECO:0000313" key="1">
    <source>
        <dbReference type="EMBL" id="CAG8960214.1"/>
    </source>
</evidence>
<dbReference type="AlphaFoldDB" id="A0A9N9PMZ6"/>
<keyword evidence="2" id="KW-1185">Reference proteome</keyword>
<protein>
    <submittedName>
        <fullName evidence="1">Uncharacterized protein</fullName>
    </submittedName>
</protein>
<gene>
    <name evidence="1" type="ORF">HYFRA_00012732</name>
</gene>
<name>A0A9N9PMZ6_9HELO</name>
<reference evidence="1" key="1">
    <citation type="submission" date="2021-07" db="EMBL/GenBank/DDBJ databases">
        <authorList>
            <person name="Durling M."/>
        </authorList>
    </citation>
    <scope>NUCLEOTIDE SEQUENCE</scope>
</reference>
<sequence length="63" mass="7060">MTLIYTHAYGIISHIKPQSSVKVRFATYQVAVTAIMLLADMDIDLACVIVRQVDARPDSQYDC</sequence>
<comment type="caution">
    <text evidence="1">The sequence shown here is derived from an EMBL/GenBank/DDBJ whole genome shotgun (WGS) entry which is preliminary data.</text>
</comment>
<dbReference type="EMBL" id="CAJVRL010000097">
    <property type="protein sequence ID" value="CAG8960214.1"/>
    <property type="molecule type" value="Genomic_DNA"/>
</dbReference>
<dbReference type="Proteomes" id="UP000696280">
    <property type="component" value="Unassembled WGS sequence"/>
</dbReference>
<organism evidence="1 2">
    <name type="scientific">Hymenoscyphus fraxineus</name>
    <dbReference type="NCBI Taxonomy" id="746836"/>
    <lineage>
        <taxon>Eukaryota</taxon>
        <taxon>Fungi</taxon>
        <taxon>Dikarya</taxon>
        <taxon>Ascomycota</taxon>
        <taxon>Pezizomycotina</taxon>
        <taxon>Leotiomycetes</taxon>
        <taxon>Helotiales</taxon>
        <taxon>Helotiaceae</taxon>
        <taxon>Hymenoscyphus</taxon>
    </lineage>
</organism>
<evidence type="ECO:0000313" key="2">
    <source>
        <dbReference type="Proteomes" id="UP000696280"/>
    </source>
</evidence>
<accession>A0A9N9PMZ6</accession>
<proteinExistence type="predicted"/>